<accession>A0A0K0FL23</accession>
<dbReference type="Proteomes" id="UP000035680">
    <property type="component" value="Unassembled WGS sequence"/>
</dbReference>
<evidence type="ECO:0000256" key="1">
    <source>
        <dbReference type="ARBA" id="ARBA00008792"/>
    </source>
</evidence>
<dbReference type="InterPro" id="IPR011545">
    <property type="entry name" value="DEAD/DEAH_box_helicase_dom"/>
</dbReference>
<evidence type="ECO:0000256" key="4">
    <source>
        <dbReference type="ARBA" id="ARBA00022806"/>
    </source>
</evidence>
<evidence type="ECO:0000256" key="3">
    <source>
        <dbReference type="ARBA" id="ARBA00022801"/>
    </source>
</evidence>
<dbReference type="GO" id="GO:0016787">
    <property type="term" value="F:hydrolase activity"/>
    <property type="evidence" value="ECO:0007669"/>
    <property type="project" value="UniProtKB-KW"/>
</dbReference>
<dbReference type="Pfam" id="PF00271">
    <property type="entry name" value="Helicase_C"/>
    <property type="match status" value="1"/>
</dbReference>
<dbReference type="Pfam" id="PF00270">
    <property type="entry name" value="DEAD"/>
    <property type="match status" value="1"/>
</dbReference>
<protein>
    <submittedName>
        <fullName evidence="9">ATP-dependent RNA helicase</fullName>
    </submittedName>
</protein>
<proteinExistence type="inferred from homology"/>
<dbReference type="CDD" id="cd18791">
    <property type="entry name" value="SF2_C_RHA"/>
    <property type="match status" value="1"/>
</dbReference>
<dbReference type="STRING" id="75913.A0A0K0FL23"/>
<evidence type="ECO:0000259" key="6">
    <source>
        <dbReference type="PROSITE" id="PS51192"/>
    </source>
</evidence>
<name>A0A0K0FL23_STRVS</name>
<dbReference type="AlphaFoldDB" id="A0A0K0FL23"/>
<dbReference type="SMART" id="SM00847">
    <property type="entry name" value="HA2"/>
    <property type="match status" value="1"/>
</dbReference>
<dbReference type="InterPro" id="IPR007502">
    <property type="entry name" value="Helicase-assoc_dom"/>
</dbReference>
<sequence length="1167" mass="133343">MVFGEGDTFAVNLSPGRNNENNNINIKTRNIIIVSNELDIRNNTNEFFISNWMVELSSVWIFKERSADIVRQLVYLMENAELKFLVTSKTKNDLGTYVYKSETKIILSKISYTYLSSGSGMSAFSAINDCAWNIICDLKKFCQKNSGFLSKLSDYIKQLTMEYFGNEGECSMLYQPLKEVLNIGGILISLENSKSELKRIVEHKGFSIKNLINTTICVNDTSFYFVKRSVELSKVEFYGYGLGKSLSDAESEACYNIFHSYLRKHCSTETFNDGGKKYMSKENTYNVSVDSDLQEDLERFIKEHNVKTAFIPKTVSSRINLIPKIQPKVSIAQMNNKTKFTMKEWCEPTMNYDCWNDSPLSNEHVYYGMNLEEVSRSIFEEESKKTLFKYVEKKRNKLPIFKEKENILKIIEDHQLVLIKASTGSGKSTQIPQFLLKDFIDKGKGGEFNCIVTQPRRLCAISLAKQVAYERYEYIGNSIGYSVRFDRVNPRPFGSILYTTVGTLLRSINFGLKGITHIIIDEIHERTLSIDFLLIIIKRLLESNSVIKIVLMSATIDTKIFENYFKNIYIYQLTVPLYFTRLLYLEEVIQKLKFCPYGFDNVQDENGKKLSFEELDNDMISKKAKYIATEIEINDTIPYNLIIEILKNMVTMHRSSGGSILVFLPGWNEIVNLKEMIKNYPDDCIFADINVIPLHSSLSLNDQSMALSKEDNEEIKIILSTNIAECSITVPDVFCVIDTGKVKKKCSRNTNFFSVLHTVWTSQDCMKQRSGRAGRTRNGYCYRLCSRSLFNRLPTKHPSGMHSESLDYIVLLIKSLGLGDPYKFLNYAIEPPSSKAIKSAEMSLKELSALDNDGNLTSIGFQMTNFSFDPAHTKSLLISVLFNVSEEMTLFMAYDSLPTPFFSKKAPKDCINAVINNHYFKKFTLLSDHYMAWNFHNLAFSDNITVSEYENECTNFFINASSSSLLFKINRQIKRKLRDSFELNNITIDDNMEMSKKYKEFILCSLLLKTHYPKIGYLIQSQSTPEKSTIALNDFEGNAIKIQSGSCLYSGIKKTCKQTLCNSTPFFLYSKKREAGNNVIGTNLTNVTPLQLLLFGCKNAYTDKDIGVELDQKMLLNINRKVASYILSLRTVIDNLLDSLCCNGKLTSSEEEIRKKLVKLIAKISAI</sequence>
<evidence type="ECO:0000259" key="7">
    <source>
        <dbReference type="PROSITE" id="PS51194"/>
    </source>
</evidence>
<dbReference type="PANTHER" id="PTHR18934">
    <property type="entry name" value="ATP-DEPENDENT RNA HELICASE"/>
    <property type="match status" value="1"/>
</dbReference>
<dbReference type="Gene3D" id="3.40.50.300">
    <property type="entry name" value="P-loop containing nucleotide triphosphate hydrolases"/>
    <property type="match status" value="2"/>
</dbReference>
<feature type="domain" description="Helicase C-terminal" evidence="7">
    <location>
        <begin position="641"/>
        <end position="817"/>
    </location>
</feature>
<keyword evidence="2" id="KW-0547">Nucleotide-binding</keyword>
<keyword evidence="5" id="KW-0067">ATP-binding</keyword>
<dbReference type="GO" id="GO:0005524">
    <property type="term" value="F:ATP binding"/>
    <property type="evidence" value="ECO:0007669"/>
    <property type="project" value="UniProtKB-KW"/>
</dbReference>
<evidence type="ECO:0000313" key="9">
    <source>
        <dbReference type="WBParaSite" id="SVE_0973700.1"/>
    </source>
</evidence>
<reference evidence="8" key="1">
    <citation type="submission" date="2014-07" db="EMBL/GenBank/DDBJ databases">
        <authorList>
            <person name="Martin A.A"/>
            <person name="De Silva N."/>
        </authorList>
    </citation>
    <scope>NUCLEOTIDE SEQUENCE</scope>
</reference>
<dbReference type="InterPro" id="IPR048333">
    <property type="entry name" value="HA2_WH"/>
</dbReference>
<dbReference type="Gene3D" id="1.20.120.1080">
    <property type="match status" value="1"/>
</dbReference>
<dbReference type="InterPro" id="IPR014001">
    <property type="entry name" value="Helicase_ATP-bd"/>
</dbReference>
<dbReference type="GO" id="GO:0004386">
    <property type="term" value="F:helicase activity"/>
    <property type="evidence" value="ECO:0007669"/>
    <property type="project" value="UniProtKB-KW"/>
</dbReference>
<dbReference type="PROSITE" id="PS51192">
    <property type="entry name" value="HELICASE_ATP_BIND_1"/>
    <property type="match status" value="1"/>
</dbReference>
<organism evidence="8 9">
    <name type="scientific">Strongyloides venezuelensis</name>
    <name type="common">Threadworm</name>
    <dbReference type="NCBI Taxonomy" id="75913"/>
    <lineage>
        <taxon>Eukaryota</taxon>
        <taxon>Metazoa</taxon>
        <taxon>Ecdysozoa</taxon>
        <taxon>Nematoda</taxon>
        <taxon>Chromadorea</taxon>
        <taxon>Rhabditida</taxon>
        <taxon>Tylenchina</taxon>
        <taxon>Panagrolaimomorpha</taxon>
        <taxon>Strongyloidoidea</taxon>
        <taxon>Strongyloididae</taxon>
        <taxon>Strongyloides</taxon>
    </lineage>
</organism>
<dbReference type="InterPro" id="IPR001650">
    <property type="entry name" value="Helicase_C-like"/>
</dbReference>
<dbReference type="PANTHER" id="PTHR18934:SF119">
    <property type="entry name" value="ATP-DEPENDENT RNA HELICASE A"/>
    <property type="match status" value="1"/>
</dbReference>
<dbReference type="WBParaSite" id="SVE_0973700.1">
    <property type="protein sequence ID" value="SVE_0973700.1"/>
    <property type="gene ID" value="SVE_0973700"/>
</dbReference>
<dbReference type="Pfam" id="PF04408">
    <property type="entry name" value="WHD_HA2"/>
    <property type="match status" value="1"/>
</dbReference>
<dbReference type="InterPro" id="IPR027417">
    <property type="entry name" value="P-loop_NTPase"/>
</dbReference>
<evidence type="ECO:0000256" key="2">
    <source>
        <dbReference type="ARBA" id="ARBA00022741"/>
    </source>
</evidence>
<keyword evidence="3" id="KW-0378">Hydrolase</keyword>
<dbReference type="GO" id="GO:0003723">
    <property type="term" value="F:RNA binding"/>
    <property type="evidence" value="ECO:0007669"/>
    <property type="project" value="TreeGrafter"/>
</dbReference>
<evidence type="ECO:0000256" key="5">
    <source>
        <dbReference type="ARBA" id="ARBA00022840"/>
    </source>
</evidence>
<keyword evidence="8" id="KW-1185">Reference proteome</keyword>
<reference evidence="9" key="2">
    <citation type="submission" date="2015-08" db="UniProtKB">
        <authorList>
            <consortium name="WormBaseParasite"/>
        </authorList>
    </citation>
    <scope>IDENTIFICATION</scope>
</reference>
<feature type="domain" description="Helicase ATP-binding" evidence="6">
    <location>
        <begin position="408"/>
        <end position="574"/>
    </location>
</feature>
<evidence type="ECO:0000313" key="8">
    <source>
        <dbReference type="Proteomes" id="UP000035680"/>
    </source>
</evidence>
<dbReference type="SMART" id="SM00487">
    <property type="entry name" value="DEXDc"/>
    <property type="match status" value="1"/>
</dbReference>
<dbReference type="SMART" id="SM00490">
    <property type="entry name" value="HELICc"/>
    <property type="match status" value="1"/>
</dbReference>
<dbReference type="PROSITE" id="PS51194">
    <property type="entry name" value="HELICASE_CTER"/>
    <property type="match status" value="1"/>
</dbReference>
<dbReference type="SUPFAM" id="SSF52540">
    <property type="entry name" value="P-loop containing nucleoside triphosphate hydrolases"/>
    <property type="match status" value="1"/>
</dbReference>
<comment type="similarity">
    <text evidence="1">Belongs to the DEAD box helicase family. DEAH subfamily.</text>
</comment>
<keyword evidence="4" id="KW-0347">Helicase</keyword>